<evidence type="ECO:0000256" key="2">
    <source>
        <dbReference type="ARBA" id="ARBA00022490"/>
    </source>
</evidence>
<keyword evidence="8" id="KW-1133">Transmembrane helix</keyword>
<dbReference type="Gene3D" id="3.40.50.1440">
    <property type="entry name" value="Tubulin/FtsZ, GTPase domain"/>
    <property type="match status" value="2"/>
</dbReference>
<dbReference type="InterPro" id="IPR017975">
    <property type="entry name" value="Tubulin_CS"/>
</dbReference>
<evidence type="ECO:0000256" key="3">
    <source>
        <dbReference type="ARBA" id="ARBA00022701"/>
    </source>
</evidence>
<organism evidence="10 11">
    <name type="scientific">Prorocentrum cordatum</name>
    <dbReference type="NCBI Taxonomy" id="2364126"/>
    <lineage>
        <taxon>Eukaryota</taxon>
        <taxon>Sar</taxon>
        <taxon>Alveolata</taxon>
        <taxon>Dinophyceae</taxon>
        <taxon>Prorocentrales</taxon>
        <taxon>Prorocentraceae</taxon>
        <taxon>Prorocentrum</taxon>
    </lineage>
</organism>
<keyword evidence="2" id="KW-0963">Cytoplasm</keyword>
<keyword evidence="8" id="KW-0812">Transmembrane</keyword>
<name>A0ABN9YC52_9DINO</name>
<evidence type="ECO:0000256" key="4">
    <source>
        <dbReference type="ARBA" id="ARBA00022741"/>
    </source>
</evidence>
<dbReference type="InterPro" id="IPR036525">
    <property type="entry name" value="Tubulin/FtsZ_GTPase_sf"/>
</dbReference>
<comment type="caution">
    <text evidence="10">The sequence shown here is derived from an EMBL/GenBank/DDBJ whole genome shotgun (WGS) entry which is preliminary data.</text>
</comment>
<evidence type="ECO:0000313" key="11">
    <source>
        <dbReference type="Proteomes" id="UP001189429"/>
    </source>
</evidence>
<feature type="domain" description="Tubulin/FtsZ GTPase" evidence="9">
    <location>
        <begin position="410"/>
        <end position="586"/>
    </location>
</feature>
<evidence type="ECO:0000256" key="1">
    <source>
        <dbReference type="ARBA" id="ARBA00009636"/>
    </source>
</evidence>
<feature type="transmembrane region" description="Helical" evidence="8">
    <location>
        <begin position="108"/>
        <end position="128"/>
    </location>
</feature>
<keyword evidence="11" id="KW-1185">Reference proteome</keyword>
<sequence>MREAICIHIGQAGVQIGNACWELFCPCSCSSPSSRVQVYRAGFGVQRLKMRHRACGVLAEGRQGVSCGGDGTLWRRCTVAWRFSASVGWQSAPTNFCWFIFLVEELSYAFPVCTLAWPMWVYIAAFLCRVVAGAGRGRGGAAARNSMHGRLACVARRACAPSTRPYAPRWISLCTMLALCMAALGTVQLALGGQFLAFERPAQLFCPKEVAGGTPGRSPRLRWRMACRASNNGIPCSPKGGCRSLWYHVEPLGGVSACDVGYPFHSSANFDIDTGSRGFPKGDAGWTQRSCWYGGWWPAPETAVEGADGGYVSATPPVRYLVLHRQAAGSHVPVPGTGLESVRMATDTWEKRRNIDFVIAGEIQGCPPEPTGGHLLAFELPAQLFCFEHGIQPDGQMLSDKTIGGGDDAFNTFFSETGAGKHVPRCVMVDLEPTVVDERTGTYRQLFHPEQLVSGKEDAANNFARGHTTIGKEIVDLVLDRVRKLADKCTGLRGFMVYNAVGGGTGSGLGCLMLERLCVDYGKKTRVSFTVWAGPQVATAVVGPYNFVLCVHSLLEHTDATIMYDNGWRRRRRGGSWRAEHIQPASWLRQHFHLA</sequence>
<comment type="similarity">
    <text evidence="1">Belongs to the tubulin family.</text>
</comment>
<evidence type="ECO:0000259" key="9">
    <source>
        <dbReference type="SMART" id="SM00864"/>
    </source>
</evidence>
<evidence type="ECO:0000256" key="6">
    <source>
        <dbReference type="ARBA" id="ARBA00023134"/>
    </source>
</evidence>
<accession>A0ABN9YC52</accession>
<feature type="transmembrane region" description="Helical" evidence="8">
    <location>
        <begin position="170"/>
        <end position="191"/>
    </location>
</feature>
<evidence type="ECO:0000313" key="10">
    <source>
        <dbReference type="EMBL" id="CAK0910258.1"/>
    </source>
</evidence>
<keyword evidence="3" id="KW-0493">Microtubule</keyword>
<dbReference type="PROSITE" id="PS00227">
    <property type="entry name" value="TUBULIN"/>
    <property type="match status" value="1"/>
</dbReference>
<keyword evidence="4" id="KW-0547">Nucleotide-binding</keyword>
<dbReference type="PRINTS" id="PR01162">
    <property type="entry name" value="ALPHATUBULIN"/>
</dbReference>
<dbReference type="EMBL" id="CAUYUJ010022359">
    <property type="protein sequence ID" value="CAK0910258.1"/>
    <property type="molecule type" value="Genomic_DNA"/>
</dbReference>
<proteinExistence type="inferred from homology"/>
<dbReference type="InterPro" id="IPR003008">
    <property type="entry name" value="Tubulin_FtsZ_GTPase"/>
</dbReference>
<protein>
    <recommendedName>
        <fullName evidence="9">Tubulin/FtsZ GTPase domain-containing protein</fullName>
    </recommendedName>
</protein>
<dbReference type="Proteomes" id="UP001189429">
    <property type="component" value="Unassembled WGS sequence"/>
</dbReference>
<evidence type="ECO:0000256" key="8">
    <source>
        <dbReference type="SAM" id="Phobius"/>
    </source>
</evidence>
<keyword evidence="5" id="KW-0378">Hydrolase</keyword>
<gene>
    <name evidence="10" type="ORF">PCOR1329_LOCUS84482</name>
</gene>
<dbReference type="PANTHER" id="PTHR11588">
    <property type="entry name" value="TUBULIN"/>
    <property type="match status" value="1"/>
</dbReference>
<evidence type="ECO:0000256" key="7">
    <source>
        <dbReference type="ARBA" id="ARBA00049117"/>
    </source>
</evidence>
<dbReference type="InterPro" id="IPR000217">
    <property type="entry name" value="Tubulin"/>
</dbReference>
<dbReference type="SUPFAM" id="SSF52490">
    <property type="entry name" value="Tubulin nucleotide-binding domain-like"/>
    <property type="match status" value="2"/>
</dbReference>
<evidence type="ECO:0000256" key="5">
    <source>
        <dbReference type="ARBA" id="ARBA00022801"/>
    </source>
</evidence>
<dbReference type="SMART" id="SM00864">
    <property type="entry name" value="Tubulin"/>
    <property type="match status" value="1"/>
</dbReference>
<dbReference type="Pfam" id="PF00091">
    <property type="entry name" value="Tubulin"/>
    <property type="match status" value="1"/>
</dbReference>
<reference evidence="10" key="1">
    <citation type="submission" date="2023-10" db="EMBL/GenBank/DDBJ databases">
        <authorList>
            <person name="Chen Y."/>
            <person name="Shah S."/>
            <person name="Dougan E. K."/>
            <person name="Thang M."/>
            <person name="Chan C."/>
        </authorList>
    </citation>
    <scope>NUCLEOTIDE SEQUENCE [LARGE SCALE GENOMIC DNA]</scope>
</reference>
<dbReference type="InterPro" id="IPR002452">
    <property type="entry name" value="Alpha_tubulin"/>
</dbReference>
<keyword evidence="6" id="KW-0342">GTP-binding</keyword>
<comment type="catalytic activity">
    <reaction evidence="7">
        <text>GTP + H2O = GDP + phosphate + H(+)</text>
        <dbReference type="Rhea" id="RHEA:19669"/>
        <dbReference type="ChEBI" id="CHEBI:15377"/>
        <dbReference type="ChEBI" id="CHEBI:15378"/>
        <dbReference type="ChEBI" id="CHEBI:37565"/>
        <dbReference type="ChEBI" id="CHEBI:43474"/>
        <dbReference type="ChEBI" id="CHEBI:58189"/>
    </reaction>
    <physiologicalReaction direction="left-to-right" evidence="7">
        <dbReference type="Rhea" id="RHEA:19670"/>
    </physiologicalReaction>
</comment>
<keyword evidence="8" id="KW-0472">Membrane</keyword>